<dbReference type="KEGG" id="azz:DEW08_25720"/>
<keyword evidence="3" id="KW-0614">Plasmid</keyword>
<dbReference type="InterPro" id="IPR003430">
    <property type="entry name" value="Phenol_Hydrox"/>
</dbReference>
<keyword evidence="1" id="KW-0560">Oxidoreductase</keyword>
<accession>A0A2S2CY41</accession>
<dbReference type="CDD" id="cd01058">
    <property type="entry name" value="AAMH_B"/>
    <property type="match status" value="1"/>
</dbReference>
<keyword evidence="2" id="KW-0503">Monooxygenase</keyword>
<dbReference type="InterPro" id="IPR012348">
    <property type="entry name" value="RNR-like"/>
</dbReference>
<dbReference type="EMBL" id="CP029357">
    <property type="protein sequence ID" value="AWK89432.1"/>
    <property type="molecule type" value="Genomic_DNA"/>
</dbReference>
<dbReference type="AlphaFoldDB" id="A0A2S2CY41"/>
<dbReference type="InterPro" id="IPR012078">
    <property type="entry name" value="MP_mOase_hydro"/>
</dbReference>
<keyword evidence="4" id="KW-1185">Reference proteome</keyword>
<evidence type="ECO:0000313" key="3">
    <source>
        <dbReference type="EMBL" id="AWK89432.1"/>
    </source>
</evidence>
<evidence type="ECO:0000313" key="4">
    <source>
        <dbReference type="Proteomes" id="UP000245629"/>
    </source>
</evidence>
<proteinExistence type="predicted"/>
<dbReference type="Proteomes" id="UP000245629">
    <property type="component" value="Plasmid unnamed2"/>
</dbReference>
<sequence>MTVQQDTDEIRSAAAGARVFPGSDSRRYNYFEPKGRKATHYEDVTVDVQPDPERYLLQDWIISFGDGTPTYSKNWTKLRSNDWHGFRAPDQEWERTHYQRQSTIVGMIQNVVDNARRAGAPQRFDKAWVTVLQNHVGAFKHAEYGLGTALMRAQRYGYTQMVNNAILTNASYKLRFAQDLTLYLAEIGSDIGGAGGSFDLDAGKRHWLEDPVWQPCREAVEHIRAAEDFLEQYFAANAVFEPLVGELFRSGFVMQVAAAQNDFSTPSVISAAEADYERNLANTVELFALLARDPAHGDQNRALLQEWFGRHAALAVKAALQLQPLWSLPRVKVAGFPEAFERARNRVAAIGREIGIDAELPVLPPVELSASPADATAAPATPADAAE</sequence>
<gene>
    <name evidence="3" type="ORF">DEW08_25720</name>
</gene>
<protein>
    <submittedName>
        <fullName evidence="3">Toluene hydroxylase</fullName>
    </submittedName>
</protein>
<organism evidence="3 4">
    <name type="scientific">Azospirillum thermophilum</name>
    <dbReference type="NCBI Taxonomy" id="2202148"/>
    <lineage>
        <taxon>Bacteria</taxon>
        <taxon>Pseudomonadati</taxon>
        <taxon>Pseudomonadota</taxon>
        <taxon>Alphaproteobacteria</taxon>
        <taxon>Rhodospirillales</taxon>
        <taxon>Azospirillaceae</taxon>
        <taxon>Azospirillum</taxon>
    </lineage>
</organism>
<name>A0A2S2CY41_9PROT</name>
<evidence type="ECO:0000256" key="1">
    <source>
        <dbReference type="ARBA" id="ARBA00023002"/>
    </source>
</evidence>
<dbReference type="Gene3D" id="1.10.620.20">
    <property type="entry name" value="Ribonucleotide Reductase, subunit A"/>
    <property type="match status" value="1"/>
</dbReference>
<dbReference type="InterPro" id="IPR009078">
    <property type="entry name" value="Ferritin-like_SF"/>
</dbReference>
<evidence type="ECO:0000256" key="2">
    <source>
        <dbReference type="ARBA" id="ARBA00023033"/>
    </source>
</evidence>
<geneLocation type="plasmid" evidence="3 4">
    <name>unnamed2</name>
</geneLocation>
<dbReference type="PIRSF" id="PIRSF000040">
    <property type="entry name" value="MMOH_comp"/>
    <property type="match status" value="1"/>
</dbReference>
<dbReference type="OrthoDB" id="9806768at2"/>
<dbReference type="SUPFAM" id="SSF47240">
    <property type="entry name" value="Ferritin-like"/>
    <property type="match status" value="1"/>
</dbReference>
<dbReference type="Pfam" id="PF02332">
    <property type="entry name" value="Phenol_Hydrox"/>
    <property type="match status" value="1"/>
</dbReference>
<reference evidence="4" key="1">
    <citation type="submission" date="2018-05" db="EMBL/GenBank/DDBJ databases">
        <title>Azospirillum thermophila sp. nov., a novel isolated from hot spring.</title>
        <authorList>
            <person name="Zhao Z."/>
        </authorList>
    </citation>
    <scope>NUCLEOTIDE SEQUENCE [LARGE SCALE GENOMIC DNA]</scope>
    <source>
        <strain evidence="4">CFH 70021</strain>
        <plasmid evidence="4">unnamed2</plasmid>
    </source>
</reference>
<dbReference type="RefSeq" id="WP_109332696.1">
    <property type="nucleotide sequence ID" value="NZ_CP029357.1"/>
</dbReference>
<dbReference type="GO" id="GO:0016709">
    <property type="term" value="F:oxidoreductase activity, acting on paired donors, with incorporation or reduction of molecular oxygen, NAD(P)H as one donor, and incorporation of one atom of oxygen"/>
    <property type="evidence" value="ECO:0007669"/>
    <property type="project" value="InterPro"/>
</dbReference>